<protein>
    <submittedName>
        <fullName evidence="5">Uncharacterized protein</fullName>
    </submittedName>
</protein>
<keyword evidence="2" id="KW-0560">Oxidoreductase</keyword>
<feature type="domain" description="GFO/IDH/MocA-like oxidoreductase" evidence="4">
    <location>
        <begin position="105"/>
        <end position="213"/>
    </location>
</feature>
<dbReference type="EMBL" id="CP022437">
    <property type="protein sequence ID" value="ASN04199.1"/>
    <property type="molecule type" value="Genomic_DNA"/>
</dbReference>
<dbReference type="KEGG" id="vne:CFK40_03835"/>
<dbReference type="OrthoDB" id="9815825at2"/>
<gene>
    <name evidence="5" type="ORF">CFK40_03835</name>
</gene>
<evidence type="ECO:0000313" key="5">
    <source>
        <dbReference type="EMBL" id="ASN04199.1"/>
    </source>
</evidence>
<reference evidence="5 6" key="1">
    <citation type="journal article" date="2003" name="Int. J. Syst. Evol. Microbiol.">
        <title>Virgibacillus carmonensis sp. nov., Virgibacillus necropolis sp. nov. and Virgibacillus picturae sp. nov., three novel species isolated from deteriorated mural paintings, transfer of the species of the genus salibacillus to Virgibacillus, as Virgibacillus marismortui comb. nov. and Virgibacillus salexigens comb. nov., and emended description of the genus Virgibacillus.</title>
        <authorList>
            <person name="Heyrman J."/>
            <person name="Logan N.A."/>
            <person name="Busse H.J."/>
            <person name="Balcaen A."/>
            <person name="Lebbe L."/>
            <person name="Rodriguez-Diaz M."/>
            <person name="Swings J."/>
            <person name="De Vos P."/>
        </authorList>
    </citation>
    <scope>NUCLEOTIDE SEQUENCE [LARGE SCALE GENOMIC DNA]</scope>
    <source>
        <strain evidence="5 6">LMG 19488</strain>
    </source>
</reference>
<comment type="similarity">
    <text evidence="1">Belongs to the Gfo/Idh/MocA family.</text>
</comment>
<dbReference type="InterPro" id="IPR036291">
    <property type="entry name" value="NAD(P)-bd_dom_sf"/>
</dbReference>
<name>A0A221M988_9BACI</name>
<dbReference type="SUPFAM" id="SSF51735">
    <property type="entry name" value="NAD(P)-binding Rossmann-fold domains"/>
    <property type="match status" value="1"/>
</dbReference>
<accession>A0A221M988</accession>
<dbReference type="Gene3D" id="3.30.360.10">
    <property type="entry name" value="Dihydrodipicolinate Reductase, domain 2"/>
    <property type="match status" value="1"/>
</dbReference>
<organism evidence="5 6">
    <name type="scientific">Virgibacillus necropolis</name>
    <dbReference type="NCBI Taxonomy" id="163877"/>
    <lineage>
        <taxon>Bacteria</taxon>
        <taxon>Bacillati</taxon>
        <taxon>Bacillota</taxon>
        <taxon>Bacilli</taxon>
        <taxon>Bacillales</taxon>
        <taxon>Bacillaceae</taxon>
        <taxon>Virgibacillus</taxon>
    </lineage>
</organism>
<evidence type="ECO:0000259" key="3">
    <source>
        <dbReference type="Pfam" id="PF01408"/>
    </source>
</evidence>
<dbReference type="InterPro" id="IPR000683">
    <property type="entry name" value="Gfo/Idh/MocA-like_OxRdtase_N"/>
</dbReference>
<dbReference type="GO" id="GO:0005737">
    <property type="term" value="C:cytoplasm"/>
    <property type="evidence" value="ECO:0007669"/>
    <property type="project" value="TreeGrafter"/>
</dbReference>
<dbReference type="Proteomes" id="UP000204391">
    <property type="component" value="Chromosome"/>
</dbReference>
<dbReference type="PANTHER" id="PTHR42840:SF3">
    <property type="entry name" value="BINDING ROSSMANN FOLD OXIDOREDUCTASE, PUTATIVE (AFU_ORTHOLOGUE AFUA_2G10240)-RELATED"/>
    <property type="match status" value="1"/>
</dbReference>
<dbReference type="PANTHER" id="PTHR42840">
    <property type="entry name" value="NAD(P)-BINDING ROSSMANN-FOLD SUPERFAMILY PROTEIN-RELATED"/>
    <property type="match status" value="1"/>
</dbReference>
<dbReference type="Pfam" id="PF22725">
    <property type="entry name" value="GFO_IDH_MocA_C3"/>
    <property type="match status" value="1"/>
</dbReference>
<evidence type="ECO:0000256" key="1">
    <source>
        <dbReference type="ARBA" id="ARBA00010928"/>
    </source>
</evidence>
<dbReference type="Gene3D" id="3.40.50.720">
    <property type="entry name" value="NAD(P)-binding Rossmann-like Domain"/>
    <property type="match status" value="1"/>
</dbReference>
<dbReference type="GO" id="GO:0016491">
    <property type="term" value="F:oxidoreductase activity"/>
    <property type="evidence" value="ECO:0007669"/>
    <property type="project" value="UniProtKB-KW"/>
</dbReference>
<dbReference type="Pfam" id="PF01408">
    <property type="entry name" value="GFO_IDH_MocA"/>
    <property type="match status" value="1"/>
</dbReference>
<proteinExistence type="inferred from homology"/>
<dbReference type="GO" id="GO:0000166">
    <property type="term" value="F:nucleotide binding"/>
    <property type="evidence" value="ECO:0007669"/>
    <property type="project" value="InterPro"/>
</dbReference>
<evidence type="ECO:0000313" key="6">
    <source>
        <dbReference type="Proteomes" id="UP000204391"/>
    </source>
</evidence>
<sequence>MLKIAVVGTGSLSEVHFQTWSRLQNVQVELVENKSTVDVDIIDLCVPVDERPDFIREINKEGIRIVCETALATNAEEASALIKKCDEEDVHLFVENRKRFSPEYVDARNQVRDGHIGKPGVIRLSSSAPHPGDESDIFSSLGVPEFDWLTWTFGNVERVMAKHVKKERLDGSITEHALLSLRLEDQAFAHIDLSWVNGKKETSFELTGDNGMLTYNSVESNPIQLSTSSEVLDEEILIKTPLQRMLEHVVAGRGKTGQSLHAIQIADVARQSAEAGQPKEVR</sequence>
<feature type="domain" description="Gfo/Idh/MocA-like oxidoreductase N-terminal" evidence="3">
    <location>
        <begin position="30"/>
        <end position="95"/>
    </location>
</feature>
<dbReference type="SUPFAM" id="SSF55347">
    <property type="entry name" value="Glyceraldehyde-3-phosphate dehydrogenase-like, C-terminal domain"/>
    <property type="match status" value="1"/>
</dbReference>
<dbReference type="AlphaFoldDB" id="A0A221M988"/>
<dbReference type="RefSeq" id="WP_089530769.1">
    <property type="nucleotide sequence ID" value="NZ_CP022437.1"/>
</dbReference>
<dbReference type="GO" id="GO:0006740">
    <property type="term" value="P:NADPH regeneration"/>
    <property type="evidence" value="ECO:0007669"/>
    <property type="project" value="TreeGrafter"/>
</dbReference>
<evidence type="ECO:0000256" key="2">
    <source>
        <dbReference type="ARBA" id="ARBA00023002"/>
    </source>
</evidence>
<dbReference type="InterPro" id="IPR055170">
    <property type="entry name" value="GFO_IDH_MocA-like_dom"/>
</dbReference>
<evidence type="ECO:0000259" key="4">
    <source>
        <dbReference type="Pfam" id="PF22725"/>
    </source>
</evidence>
<keyword evidence="6" id="KW-1185">Reference proteome</keyword>